<evidence type="ECO:0000256" key="8">
    <source>
        <dbReference type="ARBA" id="ARBA00023136"/>
    </source>
</evidence>
<dbReference type="GO" id="GO:0009505">
    <property type="term" value="C:plant-type cell wall"/>
    <property type="evidence" value="ECO:0007669"/>
    <property type="project" value="TreeGrafter"/>
</dbReference>
<dbReference type="InterPro" id="IPR004299">
    <property type="entry name" value="MBOAT_fam"/>
</dbReference>
<feature type="transmembrane region" description="Helical" evidence="10">
    <location>
        <begin position="73"/>
        <end position="90"/>
    </location>
</feature>
<feature type="transmembrane region" description="Helical" evidence="10">
    <location>
        <begin position="292"/>
        <end position="315"/>
    </location>
</feature>
<dbReference type="Pfam" id="PF03283">
    <property type="entry name" value="PAE"/>
    <property type="match status" value="1"/>
</dbReference>
<keyword evidence="5" id="KW-0964">Secreted</keyword>
<comment type="function">
    <text evidence="1">Hydrolyzes acetyl esters in homogalacturonan regions of pectin. In type I primary cell wall, galacturonic acid residues of pectin can be acetylated at the O-2 and O-3 positions. Decreasing the degree of acetylation of pectin gels in vitro alters their physical properties.</text>
</comment>
<dbReference type="AlphaFoldDB" id="A0A8S1ZL35"/>
<organism evidence="11 12">
    <name type="scientific">Arabidopsis arenosa</name>
    <name type="common">Sand rock-cress</name>
    <name type="synonym">Cardaminopsis arenosa</name>
    <dbReference type="NCBI Taxonomy" id="38785"/>
    <lineage>
        <taxon>Eukaryota</taxon>
        <taxon>Viridiplantae</taxon>
        <taxon>Streptophyta</taxon>
        <taxon>Embryophyta</taxon>
        <taxon>Tracheophyta</taxon>
        <taxon>Spermatophyta</taxon>
        <taxon>Magnoliopsida</taxon>
        <taxon>eudicotyledons</taxon>
        <taxon>Gunneridae</taxon>
        <taxon>Pentapetalae</taxon>
        <taxon>rosids</taxon>
        <taxon>malvids</taxon>
        <taxon>Brassicales</taxon>
        <taxon>Brassicaceae</taxon>
        <taxon>Camelineae</taxon>
        <taxon>Arabidopsis</taxon>
    </lineage>
</organism>
<comment type="subcellular location">
    <subcellularLocation>
        <location evidence="2">Membrane</location>
        <topology evidence="2">Multi-pass membrane protein</topology>
    </subcellularLocation>
    <subcellularLocation>
        <location evidence="3">Secreted</location>
        <location evidence="3">Cell wall</location>
    </subcellularLocation>
</comment>
<dbReference type="PANTHER" id="PTHR21562:SF75">
    <property type="entry name" value="PECTIN ACETYLESTERASE 2"/>
    <property type="match status" value="1"/>
</dbReference>
<keyword evidence="8 10" id="KW-0472">Membrane</keyword>
<comment type="similarity">
    <text evidence="4">Belongs to the pectinacetylesterase family.</text>
</comment>
<feature type="transmembrane region" description="Helical" evidence="10">
    <location>
        <begin position="462"/>
        <end position="484"/>
    </location>
</feature>
<feature type="transmembrane region" description="Helical" evidence="10">
    <location>
        <begin position="327"/>
        <end position="346"/>
    </location>
</feature>
<evidence type="ECO:0000256" key="9">
    <source>
        <dbReference type="ARBA" id="ARBA00023316"/>
    </source>
</evidence>
<feature type="transmembrane region" description="Helical" evidence="10">
    <location>
        <begin position="102"/>
        <end position="124"/>
    </location>
</feature>
<accession>A0A8S1ZL35</accession>
<gene>
    <name evidence="11" type="ORF">AARE701A_LOCUS3894</name>
</gene>
<evidence type="ECO:0000256" key="1">
    <source>
        <dbReference type="ARBA" id="ARBA00003534"/>
    </source>
</evidence>
<dbReference type="Proteomes" id="UP000682877">
    <property type="component" value="Chromosome 1"/>
</dbReference>
<evidence type="ECO:0000313" key="12">
    <source>
        <dbReference type="Proteomes" id="UP000682877"/>
    </source>
</evidence>
<dbReference type="Pfam" id="PF03062">
    <property type="entry name" value="MBOAT"/>
    <property type="match status" value="1"/>
</dbReference>
<keyword evidence="9" id="KW-0961">Cell wall biogenesis/degradation</keyword>
<evidence type="ECO:0000256" key="3">
    <source>
        <dbReference type="ARBA" id="ARBA00004191"/>
    </source>
</evidence>
<name>A0A8S1ZL35_ARAAE</name>
<dbReference type="EMBL" id="LR999451">
    <property type="protein sequence ID" value="CAE5960459.1"/>
    <property type="molecule type" value="Genomic_DNA"/>
</dbReference>
<protein>
    <recommendedName>
        <fullName evidence="13">Pectin acetylesterase</fullName>
    </recommendedName>
</protein>
<evidence type="ECO:0008006" key="13">
    <source>
        <dbReference type="Google" id="ProtNLM"/>
    </source>
</evidence>
<evidence type="ECO:0000256" key="2">
    <source>
        <dbReference type="ARBA" id="ARBA00004141"/>
    </source>
</evidence>
<dbReference type="GO" id="GO:0052793">
    <property type="term" value="F:pectin acetylesterase activity"/>
    <property type="evidence" value="ECO:0007669"/>
    <property type="project" value="TreeGrafter"/>
</dbReference>
<dbReference type="GO" id="GO:0016020">
    <property type="term" value="C:membrane"/>
    <property type="evidence" value="ECO:0007669"/>
    <property type="project" value="UniProtKB-SubCell"/>
</dbReference>
<evidence type="ECO:0000256" key="6">
    <source>
        <dbReference type="ARBA" id="ARBA00022692"/>
    </source>
</evidence>
<feature type="transmembrane region" description="Helical" evidence="10">
    <location>
        <begin position="247"/>
        <end position="271"/>
    </location>
</feature>
<feature type="transmembrane region" description="Helical" evidence="10">
    <location>
        <begin position="183"/>
        <end position="202"/>
    </location>
</feature>
<dbReference type="InterPro" id="IPR004963">
    <property type="entry name" value="PAE/NOTUM"/>
</dbReference>
<evidence type="ECO:0000256" key="10">
    <source>
        <dbReference type="SAM" id="Phobius"/>
    </source>
</evidence>
<sequence>MNTHNNRYAKWKQRELVLILLYAIAFYAYVVWRSIRLSHDHYFKLHGLAPGWLIPNRRNDVSDAQWRNFRGNLPILSFVFAVFTVIANGFRSFFHLKAKGMVILWLSMSFIYLIYLHGACVIYILSIATANFLLVKVFARTKYFPFMLWTFNIFFLFCNRIYEGYSFSIFGEQFEFLDNFRGTFRWHICFNFVVLRMISFGYDYHWSQLDSHFDQEKHVTRCSLCKLGKTCYVVRQERGLASDSCSFSLYLCYLVYAPLYLAGPIISFNAFASQLDMPQNTHSFKDVARYGVRWLFSFLLIELMTHLFYYNAFVISGLWRELSPVEIFIVGYGVLNFMWLKFLLLWRYFRFWSLVNGIETVENMPNCINNCYSLESFWKTWHASFNRWLIRYMYIPLGGSRRKFLNVWVVFTFVAMWHDLEWKLLSWAWLTCLFFMPEMILKSASNAYKVESAFGEFLLRELKALSGAVTITCLMIANLAGYVIGPSGINWMVSSFIKREGIPVLGGVFFSLYVGTKNQYEINFCNGFWMEDHRPPALDNSKMNAFERGCGGIRYSLVKTISPKENTSKVSHSIDVLSRFATFGVHMLLSWYHGLFCVAEDSSSRHSFDGKMSPVQQAYFNGTKMFHTENDVFSEAKFPMVGLTLIQSAAAKGAVCLDGSLPGYHLHRGFGSGANNWLVQLEGGGWCDTVRNCVYRKTSRRGSSSYMEKEIPFTGILSNQAAENPDFYNWNRVKVRYCDGGSFSGDSENKAAQLQFRGMRIWLAAMDDLMAKGMRQAKQALLSGCSAGGLAVILRCDDFGKLFPPSTRVKCLSDAGFFLDAIDVSGGRSLRRLYAGVVKLQNLQTKLPQDCVNRLNPTSCFFPQNLINQVKTPLFILNAAYDSWQIQESLAPKSADPSGSWNDCRLNYAKCNPSQIQFLQGFRTRMVNLVKGFAMPSKNGVFLNSCFAHCQTERHDTWFANNSPAVKNKGIAVAVGDWYFERGGAKLIDCAYPCDKTCHNLVFKV</sequence>
<feature type="transmembrane region" description="Helical" evidence="10">
    <location>
        <begin position="16"/>
        <end position="35"/>
    </location>
</feature>
<evidence type="ECO:0000256" key="4">
    <source>
        <dbReference type="ARBA" id="ARBA00005784"/>
    </source>
</evidence>
<evidence type="ECO:0000256" key="7">
    <source>
        <dbReference type="ARBA" id="ARBA00022989"/>
    </source>
</evidence>
<keyword evidence="7 10" id="KW-1133">Transmembrane helix</keyword>
<reference evidence="11" key="1">
    <citation type="submission" date="2021-01" db="EMBL/GenBank/DDBJ databases">
        <authorList>
            <person name="Bezrukov I."/>
        </authorList>
    </citation>
    <scope>NUCLEOTIDE SEQUENCE</scope>
</reference>
<dbReference type="GO" id="GO:0019432">
    <property type="term" value="P:triglyceride biosynthetic process"/>
    <property type="evidence" value="ECO:0007669"/>
    <property type="project" value="UniProtKB-ARBA"/>
</dbReference>
<dbReference type="PANTHER" id="PTHR21562">
    <property type="entry name" value="NOTUM-RELATED"/>
    <property type="match status" value="1"/>
</dbReference>
<keyword evidence="12" id="KW-1185">Reference proteome</keyword>
<dbReference type="GO" id="GO:0071555">
    <property type="term" value="P:cell wall organization"/>
    <property type="evidence" value="ECO:0007669"/>
    <property type="project" value="UniProtKB-KW"/>
</dbReference>
<keyword evidence="6 10" id="KW-0812">Transmembrane</keyword>
<evidence type="ECO:0000256" key="5">
    <source>
        <dbReference type="ARBA" id="ARBA00022512"/>
    </source>
</evidence>
<evidence type="ECO:0000313" key="11">
    <source>
        <dbReference type="EMBL" id="CAE5960459.1"/>
    </source>
</evidence>
<proteinExistence type="inferred from homology"/>
<keyword evidence="5" id="KW-0134">Cell wall</keyword>
<feature type="transmembrane region" description="Helical" evidence="10">
    <location>
        <begin position="144"/>
        <end position="162"/>
    </location>
</feature>